<dbReference type="RefSeq" id="WP_279300043.1">
    <property type="nucleotide sequence ID" value="NZ_JAOTIF010000038.1"/>
</dbReference>
<dbReference type="CDD" id="cd06558">
    <property type="entry name" value="crotonase-like"/>
    <property type="match status" value="1"/>
</dbReference>
<organism evidence="3 4">
    <name type="scientific">Paraflavisolibacter caeni</name>
    <dbReference type="NCBI Taxonomy" id="2982496"/>
    <lineage>
        <taxon>Bacteria</taxon>
        <taxon>Pseudomonadati</taxon>
        <taxon>Bacteroidota</taxon>
        <taxon>Chitinophagia</taxon>
        <taxon>Chitinophagales</taxon>
        <taxon>Chitinophagaceae</taxon>
        <taxon>Paraflavisolibacter</taxon>
    </lineage>
</organism>
<reference evidence="3" key="2">
    <citation type="submission" date="2023-04" db="EMBL/GenBank/DDBJ databases">
        <title>Paracnuella aquatica gen. nov., sp. nov., a member of the family Chitinophagaceae isolated from a hot spring.</title>
        <authorList>
            <person name="Wang C."/>
        </authorList>
    </citation>
    <scope>NUCLEOTIDE SEQUENCE</scope>
    <source>
        <strain evidence="3">LB-8</strain>
    </source>
</reference>
<dbReference type="Gene3D" id="3.90.226.10">
    <property type="entry name" value="2-enoyl-CoA Hydratase, Chain A, domain 1"/>
    <property type="match status" value="1"/>
</dbReference>
<dbReference type="PROSITE" id="PS00166">
    <property type="entry name" value="ENOYL_COA_HYDRATASE"/>
    <property type="match status" value="1"/>
</dbReference>
<dbReference type="Pfam" id="PF00378">
    <property type="entry name" value="ECH_1"/>
    <property type="match status" value="1"/>
</dbReference>
<evidence type="ECO:0000256" key="1">
    <source>
        <dbReference type="ARBA" id="ARBA00005254"/>
    </source>
</evidence>
<name>A0A9X3BAD8_9BACT</name>
<comment type="caution">
    <text evidence="3">The sequence shown here is derived from an EMBL/GenBank/DDBJ whole genome shotgun (WGS) entry which is preliminary data.</text>
</comment>
<dbReference type="InterPro" id="IPR029045">
    <property type="entry name" value="ClpP/crotonase-like_dom_sf"/>
</dbReference>
<dbReference type="AlphaFoldDB" id="A0A9X3BAD8"/>
<keyword evidence="4" id="KW-1185">Reference proteome</keyword>
<dbReference type="Gene3D" id="1.10.12.10">
    <property type="entry name" value="Lyase 2-enoyl-coa Hydratase, Chain A, domain 2"/>
    <property type="match status" value="1"/>
</dbReference>
<evidence type="ECO:0000313" key="4">
    <source>
        <dbReference type="Proteomes" id="UP001155483"/>
    </source>
</evidence>
<protein>
    <submittedName>
        <fullName evidence="3">Enoyl-CoA hydratase-related protein</fullName>
    </submittedName>
</protein>
<evidence type="ECO:0000256" key="2">
    <source>
        <dbReference type="RuleBase" id="RU003707"/>
    </source>
</evidence>
<dbReference type="InterPro" id="IPR001753">
    <property type="entry name" value="Enoyl-CoA_hydra/iso"/>
</dbReference>
<dbReference type="InterPro" id="IPR014748">
    <property type="entry name" value="Enoyl-CoA_hydra_C"/>
</dbReference>
<reference evidence="3" key="1">
    <citation type="submission" date="2022-09" db="EMBL/GenBank/DDBJ databases">
        <authorList>
            <person name="Yuan C."/>
            <person name="Ke Z."/>
        </authorList>
    </citation>
    <scope>NUCLEOTIDE SEQUENCE</scope>
    <source>
        <strain evidence="3">LB-8</strain>
    </source>
</reference>
<evidence type="ECO:0000313" key="3">
    <source>
        <dbReference type="EMBL" id="MCU7552606.1"/>
    </source>
</evidence>
<dbReference type="Proteomes" id="UP001155483">
    <property type="component" value="Unassembled WGS sequence"/>
</dbReference>
<dbReference type="InterPro" id="IPR018376">
    <property type="entry name" value="Enoyl-CoA_hyd/isom_CS"/>
</dbReference>
<proteinExistence type="inferred from homology"/>
<dbReference type="SUPFAM" id="SSF52096">
    <property type="entry name" value="ClpP/crotonase"/>
    <property type="match status" value="1"/>
</dbReference>
<dbReference type="PANTHER" id="PTHR43459:SF1">
    <property type="entry name" value="EG:BACN32G11.4 PROTEIN"/>
    <property type="match status" value="1"/>
</dbReference>
<sequence>MSLVLFEIKDNVAFIRMNRPEKHNAINRELALEIQARLDDCKKSKEVRCVYFTGVGKSFCSGQDLEEVAKPDAPKVHIILTEHLNPIVRKIRQLDKPVVSAVNGVAAGAGANIAICCDVVIAAQSATFNQAFSKIGLVPDTGGTYILPRLIGFQRALAISLLSEKLTATEAERIGMIYKVLPDEEFVAGSIAIAQTLAKMPTRALEFTKKAFNQSSISSFEEQLHDEENLQQRAVETWDFKEGLQAFLEKRQPVFRGE</sequence>
<dbReference type="PANTHER" id="PTHR43459">
    <property type="entry name" value="ENOYL-COA HYDRATASE"/>
    <property type="match status" value="1"/>
</dbReference>
<comment type="similarity">
    <text evidence="1 2">Belongs to the enoyl-CoA hydratase/isomerase family.</text>
</comment>
<dbReference type="GO" id="GO:0003824">
    <property type="term" value="F:catalytic activity"/>
    <property type="evidence" value="ECO:0007669"/>
    <property type="project" value="InterPro"/>
</dbReference>
<gene>
    <name evidence="3" type="ORF">OCK74_26035</name>
</gene>
<accession>A0A9X3BAD8</accession>
<dbReference type="EMBL" id="JAOTIF010000038">
    <property type="protein sequence ID" value="MCU7552606.1"/>
    <property type="molecule type" value="Genomic_DNA"/>
</dbReference>